<keyword evidence="3" id="KW-1185">Reference proteome</keyword>
<feature type="transmembrane region" description="Helical" evidence="1">
    <location>
        <begin position="60"/>
        <end position="81"/>
    </location>
</feature>
<dbReference type="PANTHER" id="PTHR37746:SF1">
    <property type="entry name" value="TRANSMEMBRANE PROTEIN"/>
    <property type="match status" value="1"/>
</dbReference>
<name>A0A9Q0R4D8_9MAGN</name>
<keyword evidence="1" id="KW-0472">Membrane</keyword>
<reference evidence="2" key="1">
    <citation type="journal article" date="2023" name="Plant J.">
        <title>The genome of the king protea, Protea cynaroides.</title>
        <authorList>
            <person name="Chang J."/>
            <person name="Duong T.A."/>
            <person name="Schoeman C."/>
            <person name="Ma X."/>
            <person name="Roodt D."/>
            <person name="Barker N."/>
            <person name="Li Z."/>
            <person name="Van de Peer Y."/>
            <person name="Mizrachi E."/>
        </authorList>
    </citation>
    <scope>NUCLEOTIDE SEQUENCE</scope>
    <source>
        <tissue evidence="2">Young leaves</tissue>
    </source>
</reference>
<dbReference type="PANTHER" id="PTHR37746">
    <property type="entry name" value="TRANSMEMBRANE PROTEIN"/>
    <property type="match status" value="1"/>
</dbReference>
<accession>A0A9Q0R4D8</accession>
<evidence type="ECO:0000256" key="1">
    <source>
        <dbReference type="SAM" id="Phobius"/>
    </source>
</evidence>
<evidence type="ECO:0000313" key="3">
    <source>
        <dbReference type="Proteomes" id="UP001141806"/>
    </source>
</evidence>
<dbReference type="EMBL" id="JAMYWD010000001">
    <property type="protein sequence ID" value="KAJ4982454.1"/>
    <property type="molecule type" value="Genomic_DNA"/>
</dbReference>
<dbReference type="Proteomes" id="UP001141806">
    <property type="component" value="Unassembled WGS sequence"/>
</dbReference>
<comment type="caution">
    <text evidence="2">The sequence shown here is derived from an EMBL/GenBank/DDBJ whole genome shotgun (WGS) entry which is preliminary data.</text>
</comment>
<organism evidence="2 3">
    <name type="scientific">Protea cynaroides</name>
    <dbReference type="NCBI Taxonomy" id="273540"/>
    <lineage>
        <taxon>Eukaryota</taxon>
        <taxon>Viridiplantae</taxon>
        <taxon>Streptophyta</taxon>
        <taxon>Embryophyta</taxon>
        <taxon>Tracheophyta</taxon>
        <taxon>Spermatophyta</taxon>
        <taxon>Magnoliopsida</taxon>
        <taxon>Proteales</taxon>
        <taxon>Proteaceae</taxon>
        <taxon>Protea</taxon>
    </lineage>
</organism>
<feature type="transmembrane region" description="Helical" evidence="1">
    <location>
        <begin position="37"/>
        <end position="53"/>
    </location>
</feature>
<sequence>MEKIKYELGSVALKVLIETIGFFCKTFSFLSSLTSDPLFSTVVAFYSLILLYLPRIFIDLVFSPVLISTAILLSTLLRLGATQSIQEQHNNKPTEQEEIDSAPIEDHKWVKSQTETESLLKPFFFASNPFVEWNVRAPLDVIYETYEGDEEGDSNGEKENCQMGIDRMLSLSLYFPETDSHSSSDGDFPEIEGWDEEDREGLIEIPLDGKNSSVSVFKLEEENLIEIDISLTPFGSQSRN</sequence>
<keyword evidence="1" id="KW-0812">Transmembrane</keyword>
<keyword evidence="1" id="KW-1133">Transmembrane helix</keyword>
<dbReference type="AlphaFoldDB" id="A0A9Q0R4D8"/>
<protein>
    <submittedName>
        <fullName evidence="2">Uncharacterized protein</fullName>
    </submittedName>
</protein>
<proteinExistence type="predicted"/>
<evidence type="ECO:0000313" key="2">
    <source>
        <dbReference type="EMBL" id="KAJ4982454.1"/>
    </source>
</evidence>
<gene>
    <name evidence="2" type="ORF">NE237_033291</name>
</gene>
<dbReference type="OrthoDB" id="1939257at2759"/>